<dbReference type="Proteomes" id="UP000324738">
    <property type="component" value="Unassembled WGS sequence"/>
</dbReference>
<dbReference type="Pfam" id="PF00903">
    <property type="entry name" value="Glyoxalase"/>
    <property type="match status" value="1"/>
</dbReference>
<evidence type="ECO:0000256" key="12">
    <source>
        <dbReference type="ARBA" id="ARBA00048273"/>
    </source>
</evidence>
<keyword evidence="5 14" id="KW-0479">Metal-binding</keyword>
<dbReference type="EC" id="4.4.1.5" evidence="4"/>
<comment type="pathway">
    <text evidence="2">Secondary metabolite metabolism; methylglyoxal degradation; (R)-lactate from methylglyoxal: step 1/2.</text>
</comment>
<comment type="similarity">
    <text evidence="3">Belongs to the glyoxalase I family.</text>
</comment>
<organism evidence="16 17">
    <name type="scientific">Aureimonas fodinaquatilis</name>
    <dbReference type="NCBI Taxonomy" id="2565783"/>
    <lineage>
        <taxon>Bacteria</taxon>
        <taxon>Pseudomonadati</taxon>
        <taxon>Pseudomonadota</taxon>
        <taxon>Alphaproteobacteria</taxon>
        <taxon>Hyphomicrobiales</taxon>
        <taxon>Aurantimonadaceae</taxon>
        <taxon>Aureimonas</taxon>
    </lineage>
</organism>
<evidence type="ECO:0000256" key="4">
    <source>
        <dbReference type="ARBA" id="ARBA00012081"/>
    </source>
</evidence>
<dbReference type="InterPro" id="IPR018146">
    <property type="entry name" value="Glyoxalase_1_CS"/>
</dbReference>
<evidence type="ECO:0000256" key="10">
    <source>
        <dbReference type="ARBA" id="ARBA00032460"/>
    </source>
</evidence>
<evidence type="ECO:0000313" key="16">
    <source>
        <dbReference type="EMBL" id="KAA0971989.1"/>
    </source>
</evidence>
<sequence length="145" mass="15900">MSVTTSGPQARFMHTMIRVGDLDRSVKFYCDLLGMKELKRVDVPEASYTNVFVGYGPETSHPVVELTYNYGVETYNRGDGFGHLAVGVNDIYAMCEALRANGVAIAREPGPLKFGTVHIAFIDDPDGYRIELIDLNTGNYAKAGS</sequence>
<evidence type="ECO:0000256" key="9">
    <source>
        <dbReference type="ARBA" id="ARBA00030892"/>
    </source>
</evidence>
<feature type="domain" description="VOC" evidence="15">
    <location>
        <begin position="11"/>
        <end position="135"/>
    </location>
</feature>
<evidence type="ECO:0000256" key="6">
    <source>
        <dbReference type="ARBA" id="ARBA00023239"/>
    </source>
</evidence>
<dbReference type="EMBL" id="VTWH01000001">
    <property type="protein sequence ID" value="KAA0971989.1"/>
    <property type="molecule type" value="Genomic_DNA"/>
</dbReference>
<feature type="binding site" evidence="14">
    <location>
        <position position="83"/>
    </location>
    <ligand>
        <name>Zn(2+)</name>
        <dbReference type="ChEBI" id="CHEBI:29105"/>
        <note>ligand shared between dimeric partners</note>
    </ligand>
</feature>
<evidence type="ECO:0000256" key="1">
    <source>
        <dbReference type="ARBA" id="ARBA00001967"/>
    </source>
</evidence>
<accession>A0A5B0E3K7</accession>
<dbReference type="RefSeq" id="WP_149297271.1">
    <property type="nucleotide sequence ID" value="NZ_VTWH01000001.1"/>
</dbReference>
<name>A0A5B0E3K7_9HYPH</name>
<dbReference type="InterPro" id="IPR029068">
    <property type="entry name" value="Glyas_Bleomycin-R_OHBP_Dase"/>
</dbReference>
<dbReference type="Gene3D" id="3.10.180.10">
    <property type="entry name" value="2,3-Dihydroxybiphenyl 1,2-Dioxygenase, domain 1"/>
    <property type="match status" value="1"/>
</dbReference>
<evidence type="ECO:0000256" key="7">
    <source>
        <dbReference type="ARBA" id="ARBA00030291"/>
    </source>
</evidence>
<dbReference type="PROSITE" id="PS51819">
    <property type="entry name" value="VOC"/>
    <property type="match status" value="1"/>
</dbReference>
<dbReference type="GO" id="GO:0019243">
    <property type="term" value="P:methylglyoxal catabolic process to D-lactate via S-lactoyl-glutathione"/>
    <property type="evidence" value="ECO:0007669"/>
    <property type="project" value="TreeGrafter"/>
</dbReference>
<comment type="catalytic activity">
    <reaction evidence="12">
        <text>(R)-S-lactoylglutathione = methylglyoxal + glutathione</text>
        <dbReference type="Rhea" id="RHEA:19069"/>
        <dbReference type="ChEBI" id="CHEBI:17158"/>
        <dbReference type="ChEBI" id="CHEBI:57474"/>
        <dbReference type="ChEBI" id="CHEBI:57925"/>
        <dbReference type="EC" id="4.4.1.5"/>
    </reaction>
</comment>
<dbReference type="UniPathway" id="UPA00619">
    <property type="reaction ID" value="UER00675"/>
</dbReference>
<keyword evidence="17" id="KW-1185">Reference proteome</keyword>
<dbReference type="GO" id="GO:0004462">
    <property type="term" value="F:lactoylglutathione lyase activity"/>
    <property type="evidence" value="ECO:0007669"/>
    <property type="project" value="UniProtKB-EC"/>
</dbReference>
<dbReference type="PANTHER" id="PTHR46036:SF5">
    <property type="entry name" value="LACTOYLGLUTATHIONE LYASE"/>
    <property type="match status" value="1"/>
</dbReference>
<evidence type="ECO:0000256" key="14">
    <source>
        <dbReference type="PIRSR" id="PIRSR604361-3"/>
    </source>
</evidence>
<keyword evidence="14" id="KW-0862">Zinc</keyword>
<evidence type="ECO:0000313" key="17">
    <source>
        <dbReference type="Proteomes" id="UP000324738"/>
    </source>
</evidence>
<dbReference type="GO" id="GO:0046872">
    <property type="term" value="F:metal ion binding"/>
    <property type="evidence" value="ECO:0007669"/>
    <property type="project" value="UniProtKB-KW"/>
</dbReference>
<comment type="cofactor">
    <cofactor evidence="14">
        <name>Zn(2+)</name>
        <dbReference type="ChEBI" id="CHEBI:29105"/>
    </cofactor>
    <text evidence="14">Binds 1 zinc ion per subunit. In the homodimer, two zinc ions are bound between subunits.</text>
</comment>
<dbReference type="PANTHER" id="PTHR46036">
    <property type="entry name" value="LACTOYLGLUTATHIONE LYASE"/>
    <property type="match status" value="1"/>
</dbReference>
<dbReference type="GO" id="GO:0005737">
    <property type="term" value="C:cytoplasm"/>
    <property type="evidence" value="ECO:0007669"/>
    <property type="project" value="TreeGrafter"/>
</dbReference>
<evidence type="ECO:0000256" key="8">
    <source>
        <dbReference type="ARBA" id="ARBA00030537"/>
    </source>
</evidence>
<dbReference type="AlphaFoldDB" id="A0A5B0E3K7"/>
<reference evidence="16 17" key="1">
    <citation type="submission" date="2019-08" db="EMBL/GenBank/DDBJ databases">
        <title>Aureimonas fodiniaquatilis sp. nov., isolated from a coal mine wastewater.</title>
        <authorList>
            <person name="Kim W."/>
        </authorList>
    </citation>
    <scope>NUCLEOTIDE SEQUENCE [LARGE SCALE GENOMIC DNA]</scope>
    <source>
        <strain evidence="16 17">CAU 1482</strain>
    </source>
</reference>
<feature type="binding site" evidence="14">
    <location>
        <position position="65"/>
    </location>
    <ligand>
        <name>Zn(2+)</name>
        <dbReference type="ChEBI" id="CHEBI:29105"/>
        <note>ligand shared between dimeric partners</note>
    </ligand>
</feature>
<protein>
    <recommendedName>
        <fullName evidence="4">lactoylglutathione lyase</fullName>
        <ecNumber evidence="4">4.4.1.5</ecNumber>
    </recommendedName>
    <alternativeName>
        <fullName evidence="9">Aldoketomutase</fullName>
    </alternativeName>
    <alternativeName>
        <fullName evidence="8">Glyoxalase I</fullName>
    </alternativeName>
    <alternativeName>
        <fullName evidence="7">Ketone-aldehyde mutase</fullName>
    </alternativeName>
    <alternativeName>
        <fullName evidence="10">Methylglyoxalase</fullName>
    </alternativeName>
    <alternativeName>
        <fullName evidence="11">S-D-lactoylglutathione methylglyoxal lyase</fullName>
    </alternativeName>
</protein>
<evidence type="ECO:0000256" key="3">
    <source>
        <dbReference type="ARBA" id="ARBA00010363"/>
    </source>
</evidence>
<evidence type="ECO:0000256" key="5">
    <source>
        <dbReference type="ARBA" id="ARBA00022723"/>
    </source>
</evidence>
<dbReference type="NCBIfam" id="TIGR00068">
    <property type="entry name" value="glyox_I"/>
    <property type="match status" value="1"/>
</dbReference>
<comment type="caution">
    <text evidence="16">The sequence shown here is derived from an EMBL/GenBank/DDBJ whole genome shotgun (WGS) entry which is preliminary data.</text>
</comment>
<comment type="cofactor">
    <cofactor evidence="1">
        <name>Ni(2+)</name>
        <dbReference type="ChEBI" id="CHEBI:49786"/>
    </cofactor>
</comment>
<dbReference type="InterPro" id="IPR004360">
    <property type="entry name" value="Glyas_Fos-R_dOase_dom"/>
</dbReference>
<keyword evidence="6 16" id="KW-0456">Lyase</keyword>
<feature type="active site" description="Proton donor/acceptor" evidence="13">
    <location>
        <position position="131"/>
    </location>
</feature>
<dbReference type="PROSITE" id="PS00934">
    <property type="entry name" value="GLYOXALASE_I_1"/>
    <property type="match status" value="1"/>
</dbReference>
<gene>
    <name evidence="16" type="primary">gloA</name>
    <name evidence="16" type="ORF">FPY71_02380</name>
</gene>
<dbReference type="InterPro" id="IPR004361">
    <property type="entry name" value="Glyoxalase_1"/>
</dbReference>
<dbReference type="SUPFAM" id="SSF54593">
    <property type="entry name" value="Glyoxalase/Bleomycin resistance protein/Dihydroxybiphenyl dioxygenase"/>
    <property type="match status" value="1"/>
</dbReference>
<evidence type="ECO:0000259" key="15">
    <source>
        <dbReference type="PROSITE" id="PS51819"/>
    </source>
</evidence>
<evidence type="ECO:0000256" key="2">
    <source>
        <dbReference type="ARBA" id="ARBA00005008"/>
    </source>
</evidence>
<dbReference type="OrthoDB" id="9789841at2"/>
<evidence type="ECO:0000256" key="11">
    <source>
        <dbReference type="ARBA" id="ARBA00033298"/>
    </source>
</evidence>
<evidence type="ECO:0000256" key="13">
    <source>
        <dbReference type="PIRSR" id="PIRSR604361-1"/>
    </source>
</evidence>
<dbReference type="InterPro" id="IPR037523">
    <property type="entry name" value="VOC_core"/>
</dbReference>
<feature type="binding site" evidence="14">
    <location>
        <position position="131"/>
    </location>
    <ligand>
        <name>Zn(2+)</name>
        <dbReference type="ChEBI" id="CHEBI:29105"/>
        <note>ligand shared between dimeric partners</note>
    </ligand>
</feature>
<proteinExistence type="inferred from homology"/>